<dbReference type="AlphaFoldDB" id="A0A8H4XGN5"/>
<sequence length="119" mass="13828">MCTSIKTTMACGHTFTNYATTCRTPSHSRPCTPSVKIQHLNDTCAACDPAARRRRVRQDYENQHAELIAQYIAAKRTGDFQAMKHVEQLVMENSMYTMERNFEIGMPMQEEDVMWWEMD</sequence>
<name>A0A8H4XGN5_9HYPO</name>
<gene>
    <name evidence="1" type="ORF">FSARC_182</name>
</gene>
<reference evidence="1" key="2">
    <citation type="submission" date="2020-05" db="EMBL/GenBank/DDBJ databases">
        <authorList>
            <person name="Kim H.-S."/>
            <person name="Proctor R.H."/>
            <person name="Brown D.W."/>
        </authorList>
    </citation>
    <scope>NUCLEOTIDE SEQUENCE</scope>
    <source>
        <strain evidence="1">NRRL 20472</strain>
    </source>
</reference>
<accession>A0A8H4XGN5</accession>
<protein>
    <submittedName>
        <fullName evidence="1">Uncharacterized protein</fullName>
    </submittedName>
</protein>
<comment type="caution">
    <text evidence="1">The sequence shown here is derived from an EMBL/GenBank/DDBJ whole genome shotgun (WGS) entry which is preliminary data.</text>
</comment>
<dbReference type="EMBL" id="JABEXW010000013">
    <property type="protein sequence ID" value="KAF4973546.1"/>
    <property type="molecule type" value="Genomic_DNA"/>
</dbReference>
<reference evidence="1" key="1">
    <citation type="journal article" date="2020" name="BMC Genomics">
        <title>Correction to: Identification and distribution of gene clusters required for synthesis of sphingolipid metabolism inhibitors in diverse species of the filamentous fungus Fusarium.</title>
        <authorList>
            <person name="Kim H.S."/>
            <person name="Lohmar J.M."/>
            <person name="Busman M."/>
            <person name="Brown D.W."/>
            <person name="Naumann T.A."/>
            <person name="Divon H.H."/>
            <person name="Lysoe E."/>
            <person name="Uhlig S."/>
            <person name="Proctor R.H."/>
        </authorList>
    </citation>
    <scope>NUCLEOTIDE SEQUENCE</scope>
    <source>
        <strain evidence="1">NRRL 20472</strain>
    </source>
</reference>
<dbReference type="Proteomes" id="UP000622797">
    <property type="component" value="Unassembled WGS sequence"/>
</dbReference>
<evidence type="ECO:0000313" key="2">
    <source>
        <dbReference type="Proteomes" id="UP000622797"/>
    </source>
</evidence>
<keyword evidence="2" id="KW-1185">Reference proteome</keyword>
<proteinExistence type="predicted"/>
<dbReference type="OrthoDB" id="5086119at2759"/>
<organism evidence="1 2">
    <name type="scientific">Fusarium sarcochroum</name>
    <dbReference type="NCBI Taxonomy" id="1208366"/>
    <lineage>
        <taxon>Eukaryota</taxon>
        <taxon>Fungi</taxon>
        <taxon>Dikarya</taxon>
        <taxon>Ascomycota</taxon>
        <taxon>Pezizomycotina</taxon>
        <taxon>Sordariomycetes</taxon>
        <taxon>Hypocreomycetidae</taxon>
        <taxon>Hypocreales</taxon>
        <taxon>Nectriaceae</taxon>
        <taxon>Fusarium</taxon>
        <taxon>Fusarium lateritium species complex</taxon>
    </lineage>
</organism>
<evidence type="ECO:0000313" key="1">
    <source>
        <dbReference type="EMBL" id="KAF4973546.1"/>
    </source>
</evidence>